<evidence type="ECO:0000313" key="1">
    <source>
        <dbReference type="EMBL" id="CAJ0804456.1"/>
    </source>
</evidence>
<accession>A0AAD2BV56</accession>
<dbReference type="AlphaFoldDB" id="A0AAD2BV56"/>
<evidence type="ECO:0000313" key="2">
    <source>
        <dbReference type="Proteomes" id="UP001189756"/>
    </source>
</evidence>
<dbReference type="InterPro" id="IPR019701">
    <property type="entry name" value="Phage_P22_NinX"/>
</dbReference>
<reference evidence="1" key="1">
    <citation type="submission" date="2023-07" db="EMBL/GenBank/DDBJ databases">
        <authorList>
            <person name="Peeters C."/>
        </authorList>
    </citation>
    <scope>NUCLEOTIDE SEQUENCE</scope>
    <source>
        <strain evidence="1">R-77560</strain>
    </source>
</reference>
<dbReference type="EMBL" id="CATZAZ010000011">
    <property type="protein sequence ID" value="CAJ0804456.1"/>
    <property type="molecule type" value="Genomic_DNA"/>
</dbReference>
<organism evidence="1 2">
    <name type="scientific">Ralstonia thomasii</name>
    <dbReference type="NCBI Taxonomy" id="3058596"/>
    <lineage>
        <taxon>Bacteria</taxon>
        <taxon>Pseudomonadati</taxon>
        <taxon>Pseudomonadota</taxon>
        <taxon>Betaproteobacteria</taxon>
        <taxon>Burkholderiales</taxon>
        <taxon>Burkholderiaceae</taxon>
        <taxon>Ralstonia</taxon>
    </lineage>
</organism>
<dbReference type="GeneID" id="34794207"/>
<gene>
    <name evidence="1" type="ORF">R77560_04077</name>
</gene>
<dbReference type="Proteomes" id="UP001189756">
    <property type="component" value="Unassembled WGS sequence"/>
</dbReference>
<proteinExistence type="predicted"/>
<sequence>MKSVNTRDLVGAALDWAVAMCEGLEPTITEGRRIWIGSKRPFDPSVSWADAGPIIAREAIGIRRHAGSHLWFAMRSADMGNGQTVDWAEHTVSGGKRYGGHSYQVHKRQQRFDGHTALIAAMRCWVGTKLGPTVEVPAVLI</sequence>
<dbReference type="RefSeq" id="WP_024542405.1">
    <property type="nucleotide sequence ID" value="NZ_CATZAZ010000011.1"/>
</dbReference>
<name>A0AAD2BV56_9RALS</name>
<dbReference type="Pfam" id="PF10765">
    <property type="entry name" value="Phage_P22_NinX"/>
    <property type="match status" value="1"/>
</dbReference>
<comment type="caution">
    <text evidence="1">The sequence shown here is derived from an EMBL/GenBank/DDBJ whole genome shotgun (WGS) entry which is preliminary data.</text>
</comment>
<evidence type="ECO:0008006" key="3">
    <source>
        <dbReference type="Google" id="ProtNLM"/>
    </source>
</evidence>
<protein>
    <recommendedName>
        <fullName evidence="3">DUF2591 domain-containing protein</fullName>
    </recommendedName>
</protein>